<keyword evidence="3" id="KW-1185">Reference proteome</keyword>
<evidence type="ECO:0000313" key="3">
    <source>
        <dbReference type="Proteomes" id="UP000831817"/>
    </source>
</evidence>
<name>A0ABM7YDN5_9EURY</name>
<gene>
    <name evidence="2" type="ORF">MTTB_07530</name>
</gene>
<evidence type="ECO:0000256" key="1">
    <source>
        <dbReference type="SAM" id="Phobius"/>
    </source>
</evidence>
<dbReference type="EMBL" id="AP025698">
    <property type="protein sequence ID" value="BDH79374.1"/>
    <property type="molecule type" value="Genomic_DNA"/>
</dbReference>
<keyword evidence="1" id="KW-1133">Transmembrane helix</keyword>
<organism evidence="2 3">
    <name type="scientific">Methanothermobacter tenebrarum</name>
    <dbReference type="NCBI Taxonomy" id="680118"/>
    <lineage>
        <taxon>Archaea</taxon>
        <taxon>Methanobacteriati</taxon>
        <taxon>Methanobacteriota</taxon>
        <taxon>Methanomada group</taxon>
        <taxon>Methanobacteria</taxon>
        <taxon>Methanobacteriales</taxon>
        <taxon>Methanobacteriaceae</taxon>
        <taxon>Methanothermobacter</taxon>
    </lineage>
</organism>
<keyword evidence="1" id="KW-0812">Transmembrane</keyword>
<accession>A0ABM7YDN5</accession>
<reference evidence="2 3" key="1">
    <citation type="submission" date="2022-04" db="EMBL/GenBank/DDBJ databases">
        <title>Complete genome of Methanothermobacter tenebrarum strain RMAS.</title>
        <authorList>
            <person name="Nakamura K."/>
            <person name="Oshima K."/>
            <person name="Hattori M."/>
            <person name="Kamagata Y."/>
            <person name="Takamizawa K."/>
        </authorList>
    </citation>
    <scope>NUCLEOTIDE SEQUENCE [LARGE SCALE GENOMIC DNA]</scope>
    <source>
        <strain evidence="2 3">RMAS</strain>
    </source>
</reference>
<evidence type="ECO:0000313" key="2">
    <source>
        <dbReference type="EMBL" id="BDH79374.1"/>
    </source>
</evidence>
<feature type="transmembrane region" description="Helical" evidence="1">
    <location>
        <begin position="12"/>
        <end position="31"/>
    </location>
</feature>
<dbReference type="Proteomes" id="UP000831817">
    <property type="component" value="Chromosome"/>
</dbReference>
<protein>
    <recommendedName>
        <fullName evidence="4">Class III signal peptide-containing protein</fullName>
    </recommendedName>
</protein>
<dbReference type="InterPro" id="IPR007166">
    <property type="entry name" value="Class3_signal_pept_motif"/>
</dbReference>
<keyword evidence="1" id="KW-0472">Membrane</keyword>
<sequence>MKDNRGQISAEFVLLTGIILIIALVIASHTGNSLEVDKVISAAKTGTIEATNDLAYNGTGNVIRFQNITFQDGKINITVYSKRSLTANEIAYIKQKVLEAIGESLGKPVTDNTVKGRYTYTVEVVNVT</sequence>
<evidence type="ECO:0008006" key="4">
    <source>
        <dbReference type="Google" id="ProtNLM"/>
    </source>
</evidence>
<dbReference type="Pfam" id="PF04021">
    <property type="entry name" value="Class_IIIsignal"/>
    <property type="match status" value="1"/>
</dbReference>
<proteinExistence type="predicted"/>